<dbReference type="Pfam" id="PF04800">
    <property type="entry name" value="NDUS4"/>
    <property type="match status" value="1"/>
</dbReference>
<evidence type="ECO:0000256" key="3">
    <source>
        <dbReference type="ARBA" id="ARBA00022660"/>
    </source>
</evidence>
<keyword evidence="4" id="KW-0809">Transit peptide</keyword>
<evidence type="ECO:0000256" key="1">
    <source>
        <dbReference type="ARBA" id="ARBA00004370"/>
    </source>
</evidence>
<dbReference type="GO" id="GO:0022900">
    <property type="term" value="P:electron transport chain"/>
    <property type="evidence" value="ECO:0007669"/>
    <property type="project" value="InterPro"/>
</dbReference>
<dbReference type="Gene3D" id="3.30.160.190">
    <property type="entry name" value="atu1810 like domain"/>
    <property type="match status" value="1"/>
</dbReference>
<keyword evidence="5" id="KW-0249">Electron transport</keyword>
<accession>A0A2U8BRX0</accession>
<protein>
    <submittedName>
        <fullName evidence="7">ETC complex I subunit conserved region</fullName>
    </submittedName>
</protein>
<evidence type="ECO:0000313" key="8">
    <source>
        <dbReference type="Proteomes" id="UP000244519"/>
    </source>
</evidence>
<dbReference type="AlphaFoldDB" id="A0A2U8BRX0"/>
<dbReference type="InterPro" id="IPR038532">
    <property type="entry name" value="NDUFS4-like_sf"/>
</dbReference>
<dbReference type="RefSeq" id="WP_108673063.1">
    <property type="nucleotide sequence ID" value="NZ_CP025989.1"/>
</dbReference>
<dbReference type="EMBL" id="CP025989">
    <property type="protein sequence ID" value="AWD33020.1"/>
    <property type="molecule type" value="Genomic_DNA"/>
</dbReference>
<name>A0A2U8BRX0_9RICK</name>
<evidence type="ECO:0000256" key="6">
    <source>
        <dbReference type="ARBA" id="ARBA00023136"/>
    </source>
</evidence>
<keyword evidence="6" id="KW-0472">Membrane</keyword>
<keyword evidence="8" id="KW-1185">Reference proteome</keyword>
<evidence type="ECO:0000256" key="4">
    <source>
        <dbReference type="ARBA" id="ARBA00022946"/>
    </source>
</evidence>
<proteinExistence type="predicted"/>
<gene>
    <name evidence="7" type="ORF">Fsol_00216</name>
</gene>
<dbReference type="InterPro" id="IPR006885">
    <property type="entry name" value="NADH_UbQ_FeS_4_mit-like"/>
</dbReference>
<organism evidence="7 8">
    <name type="scientific">Candidatus Fokinia solitaria</name>
    <dbReference type="NCBI Taxonomy" id="1802984"/>
    <lineage>
        <taxon>Bacteria</taxon>
        <taxon>Pseudomonadati</taxon>
        <taxon>Pseudomonadota</taxon>
        <taxon>Alphaproteobacteria</taxon>
        <taxon>Rickettsiales</taxon>
        <taxon>Candidatus Midichloriaceae</taxon>
        <taxon>Candidatus Fokinia</taxon>
    </lineage>
</organism>
<sequence>MMNNMNVVITKKVEPVPQRGVVTTRWIMRFDIEPDDYLETNIATGWTMCIDPRSQVQLKFSSKEKAIKFATKNRYKYSILEENANDKKVTLYHQYINNYK</sequence>
<keyword evidence="3" id="KW-0679">Respiratory chain</keyword>
<dbReference type="Proteomes" id="UP000244519">
    <property type="component" value="Chromosome"/>
</dbReference>
<evidence type="ECO:0000313" key="7">
    <source>
        <dbReference type="EMBL" id="AWD33020.1"/>
    </source>
</evidence>
<reference evidence="7 8" key="1">
    <citation type="journal article" date="2018" name="Genome Biol. Evol.">
        <title>The Genome Sequence of "Candidatus Fokinia solitaria": Insights on Reductive Evolution in Rickettsiales.</title>
        <authorList>
            <person name="Floriano A.M."/>
            <person name="Castelli M."/>
            <person name="Krenek S."/>
            <person name="Berendonk T.U."/>
            <person name="Bazzocchi C."/>
            <person name="Petroni G."/>
            <person name="Sassera D."/>
        </authorList>
    </citation>
    <scope>NUCLEOTIDE SEQUENCE [LARGE SCALE GENOMIC DNA]</scope>
    <source>
        <strain evidence="7">Rio ETE_ALG 3VII</strain>
    </source>
</reference>
<keyword evidence="2" id="KW-0813">Transport</keyword>
<comment type="subcellular location">
    <subcellularLocation>
        <location evidence="1">Membrane</location>
    </subcellularLocation>
</comment>
<evidence type="ECO:0000256" key="5">
    <source>
        <dbReference type="ARBA" id="ARBA00022982"/>
    </source>
</evidence>
<dbReference type="OrthoDB" id="9799572at2"/>
<dbReference type="KEGG" id="fso:Fsol_00216"/>
<dbReference type="GO" id="GO:0016020">
    <property type="term" value="C:membrane"/>
    <property type="evidence" value="ECO:0007669"/>
    <property type="project" value="UniProtKB-SubCell"/>
</dbReference>
<evidence type="ECO:0000256" key="2">
    <source>
        <dbReference type="ARBA" id="ARBA00022448"/>
    </source>
</evidence>